<dbReference type="PANTHER" id="PTHR37784:SF4">
    <property type="entry name" value="TRANSCRIPTION FACTOR-LIKE PROTEIN EUC1"/>
    <property type="match status" value="1"/>
</dbReference>
<proteinExistence type="predicted"/>
<dbReference type="GO" id="GO:0000978">
    <property type="term" value="F:RNA polymerase II cis-regulatory region sequence-specific DNA binding"/>
    <property type="evidence" value="ECO:0007669"/>
    <property type="project" value="TreeGrafter"/>
</dbReference>
<dbReference type="OrthoDB" id="2290631at2759"/>
<name>A0A068SCW4_9FUNG</name>
<evidence type="ECO:0000259" key="2">
    <source>
        <dbReference type="Pfam" id="PF12550"/>
    </source>
</evidence>
<feature type="compositionally biased region" description="Polar residues" evidence="1">
    <location>
        <begin position="23"/>
        <end position="32"/>
    </location>
</feature>
<reference evidence="3" key="1">
    <citation type="submission" date="2013-08" db="EMBL/GenBank/DDBJ databases">
        <title>Gene expansion shapes genome architecture in the human pathogen Lichtheimia corymbifera: an evolutionary genomics analysis in the ancient terrestrial Mucorales (Mucoromycotina).</title>
        <authorList>
            <person name="Schwartze V.U."/>
            <person name="Winter S."/>
            <person name="Shelest E."/>
            <person name="Marcet-Houben M."/>
            <person name="Horn F."/>
            <person name="Wehner S."/>
            <person name="Hoffmann K."/>
            <person name="Riege K."/>
            <person name="Sammeth M."/>
            <person name="Nowrousian M."/>
            <person name="Valiante V."/>
            <person name="Linde J."/>
            <person name="Jacobsen I.D."/>
            <person name="Marz M."/>
            <person name="Brakhage A.A."/>
            <person name="Gabaldon T."/>
            <person name="Bocker S."/>
            <person name="Voigt K."/>
        </authorList>
    </citation>
    <scope>NUCLEOTIDE SEQUENCE [LARGE SCALE GENOMIC DNA]</scope>
    <source>
        <strain evidence="3">FSU 9682</strain>
    </source>
</reference>
<comment type="caution">
    <text evidence="3">The sequence shown here is derived from an EMBL/GenBank/DDBJ whole genome shotgun (WGS) entry which is preliminary data.</text>
</comment>
<dbReference type="InterPro" id="IPR022210">
    <property type="entry name" value="TF_GCR1-like"/>
</dbReference>
<feature type="domain" description="Transcription activator GCR1-like" evidence="2">
    <location>
        <begin position="40"/>
        <end position="119"/>
    </location>
</feature>
<accession>A0A068SCW4</accession>
<dbReference type="EMBL" id="CBTN010000086">
    <property type="protein sequence ID" value="CDH60233.1"/>
    <property type="molecule type" value="Genomic_DNA"/>
</dbReference>
<organism evidence="3 4">
    <name type="scientific">Lichtheimia corymbifera JMRC:FSU:9682</name>
    <dbReference type="NCBI Taxonomy" id="1263082"/>
    <lineage>
        <taxon>Eukaryota</taxon>
        <taxon>Fungi</taxon>
        <taxon>Fungi incertae sedis</taxon>
        <taxon>Mucoromycota</taxon>
        <taxon>Mucoromycotina</taxon>
        <taxon>Mucoromycetes</taxon>
        <taxon>Mucorales</taxon>
        <taxon>Lichtheimiaceae</taxon>
        <taxon>Lichtheimia</taxon>
    </lineage>
</organism>
<dbReference type="Pfam" id="PF12550">
    <property type="entry name" value="GCR1_C"/>
    <property type="match status" value="1"/>
</dbReference>
<dbReference type="STRING" id="1263082.A0A068SCW4"/>
<dbReference type="GO" id="GO:0000981">
    <property type="term" value="F:DNA-binding transcription factor activity, RNA polymerase II-specific"/>
    <property type="evidence" value="ECO:0007669"/>
    <property type="project" value="TreeGrafter"/>
</dbReference>
<evidence type="ECO:0000313" key="4">
    <source>
        <dbReference type="Proteomes" id="UP000027586"/>
    </source>
</evidence>
<protein>
    <recommendedName>
        <fullName evidence="2">Transcription activator GCR1-like domain-containing protein</fullName>
    </recommendedName>
</protein>
<sequence>MCGEANENDHQVETSSVDREMDGSSSSNNTPHDQQDTPIYVLSRNLTTVHEVWKEWDKGLRRGDPAVKDLEAKYKAKWRDSEKERKFFSKRKIIDEIYGIHEKDHVSITEAVNRLEARRGKRSLDRLWKDLNQQNKRSRDDNR</sequence>
<feature type="compositionally biased region" description="Basic and acidic residues" evidence="1">
    <location>
        <begin position="7"/>
        <end position="22"/>
    </location>
</feature>
<evidence type="ECO:0000256" key="1">
    <source>
        <dbReference type="SAM" id="MobiDB-lite"/>
    </source>
</evidence>
<evidence type="ECO:0000313" key="3">
    <source>
        <dbReference type="EMBL" id="CDH60233.1"/>
    </source>
</evidence>
<feature type="region of interest" description="Disordered" evidence="1">
    <location>
        <begin position="1"/>
        <end position="39"/>
    </location>
</feature>
<dbReference type="Proteomes" id="UP000027586">
    <property type="component" value="Unassembled WGS sequence"/>
</dbReference>
<dbReference type="PANTHER" id="PTHR37784">
    <property type="entry name" value="PROTEIN MSN1"/>
    <property type="match status" value="1"/>
</dbReference>
<dbReference type="AlphaFoldDB" id="A0A068SCW4"/>
<dbReference type="InterPro" id="IPR052146">
    <property type="entry name" value="HOT1"/>
</dbReference>
<gene>
    <name evidence="3" type="ORF">LCOR_11021.1</name>
</gene>
<keyword evidence="4" id="KW-1185">Reference proteome</keyword>
<dbReference type="VEuPathDB" id="FungiDB:LCOR_11021.1"/>
<dbReference type="GO" id="GO:0060963">
    <property type="term" value="P:positive regulation of ribosomal protein gene transcription by RNA polymerase II"/>
    <property type="evidence" value="ECO:0007669"/>
    <property type="project" value="TreeGrafter"/>
</dbReference>